<organism evidence="1 2">
    <name type="scientific">Neophaeococcomyces mojaviensis</name>
    <dbReference type="NCBI Taxonomy" id="3383035"/>
    <lineage>
        <taxon>Eukaryota</taxon>
        <taxon>Fungi</taxon>
        <taxon>Dikarya</taxon>
        <taxon>Ascomycota</taxon>
        <taxon>Pezizomycotina</taxon>
        <taxon>Eurotiomycetes</taxon>
        <taxon>Chaetothyriomycetidae</taxon>
        <taxon>Chaetothyriales</taxon>
        <taxon>Chaetothyriales incertae sedis</taxon>
        <taxon>Neophaeococcomyces</taxon>
    </lineage>
</organism>
<evidence type="ECO:0000313" key="2">
    <source>
        <dbReference type="Proteomes" id="UP001172386"/>
    </source>
</evidence>
<reference evidence="1" key="1">
    <citation type="submission" date="2022-10" db="EMBL/GenBank/DDBJ databases">
        <title>Culturing micro-colonial fungi from biological soil crusts in the Mojave desert and describing Neophaeococcomyces mojavensis, and introducing the new genera and species Taxawa tesnikishii.</title>
        <authorList>
            <person name="Kurbessoian T."/>
            <person name="Stajich J.E."/>
        </authorList>
    </citation>
    <scope>NUCLEOTIDE SEQUENCE</scope>
    <source>
        <strain evidence="1">JES_112</strain>
    </source>
</reference>
<dbReference type="EMBL" id="JAPDRQ010000178">
    <property type="protein sequence ID" value="KAJ9652881.1"/>
    <property type="molecule type" value="Genomic_DNA"/>
</dbReference>
<comment type="caution">
    <text evidence="1">The sequence shown here is derived from an EMBL/GenBank/DDBJ whole genome shotgun (WGS) entry which is preliminary data.</text>
</comment>
<protein>
    <submittedName>
        <fullName evidence="1">Uncharacterized protein</fullName>
    </submittedName>
</protein>
<keyword evidence="2" id="KW-1185">Reference proteome</keyword>
<evidence type="ECO:0000313" key="1">
    <source>
        <dbReference type="EMBL" id="KAJ9652881.1"/>
    </source>
</evidence>
<accession>A0ACC2ZYR1</accession>
<proteinExistence type="predicted"/>
<gene>
    <name evidence="1" type="ORF">H2198_007883</name>
</gene>
<dbReference type="Proteomes" id="UP001172386">
    <property type="component" value="Unassembled WGS sequence"/>
</dbReference>
<sequence>MSSSTEDIVNQMPRPVYSGHEFSAWQEYVGNEADVKFIEWKKKMVGEAEEKPKQEAKKKPAVKKVKKWVKDKIVKVFKKNELVATHSVQSPTKAKREMVTTTTFLDMQRTPDSDVSEPNPNAVPLTATTPSTADQPCSSEPVKNLKRTRKAHSKVRTGCLTCKIRRKKCDETKPACLRCTSTGRKCDGYAPPQTQTQAQAQIQQAPSPAPVLAPVSRAVQTLRPHVTQAPLAAVVDAQSKPIRNHGMGRMKLAVAGGLPAATILMQEEVEELRGDIVQDDELIESVPGCKALDTLLPAGRNVGSGYGTPQDSNTDAVEDEELEDFILSYRTATTTTSPTPAPPSATSSFPDHAISPHSEVASPSASSLSLQRRRLLPSQRTLTPLVSMAPSQYLQISDLERHCFTFFRYRTGPSFASYFDSSIWRTYIIRAALAHPVVLSCAAAVGAAHRRLGYGISREAFEYCAHADNLHKKALRGLAKLKRNTGNSLSMGLYDRDVIMTSEMLLGLFEGFQGEYNLAVAHMNNGLKYLLGRPMTLVHSESQYCAVEPKPNSFCHLFHRLHCRALQLFDAPANILVHWGEGRSLPSIPDIFESLEEARDFLFTEVDWIMHAPARVWQDVRERSEAQNLHVGRLLKWSVSYADMVRDMERTPRQKRACMLMKLTRNATYLLLYLTLFVQVDIGLPRMPRLDVEIEDDPVQDSDLAYATKRLWEAVERREELNTNLARVKILVEGILDENGIFNYDEHSLSFDSAIGPPRYTSNEKLAVPEASGKTRHMVKQLVHKKADDHALWQMLGVYGVAEKISAVEEHAVIDAVKSIIPESVDPRWVDITCMMESRKILLRYCRPDDYGLGMMWTQEWWTF</sequence>
<name>A0ACC2ZYR1_9EURO</name>